<proteinExistence type="predicted"/>
<keyword evidence="2" id="KW-1185">Reference proteome</keyword>
<evidence type="ECO:0000313" key="2">
    <source>
        <dbReference type="Proteomes" id="UP000075714"/>
    </source>
</evidence>
<evidence type="ECO:0000313" key="1">
    <source>
        <dbReference type="EMBL" id="KXZ56276.1"/>
    </source>
</evidence>
<protein>
    <submittedName>
        <fullName evidence="1">Uncharacterized protein</fullName>
    </submittedName>
</protein>
<accession>A0A150H297</accession>
<gene>
    <name evidence="1" type="ORF">GPECTOR_1g241</name>
</gene>
<reference evidence="2" key="1">
    <citation type="journal article" date="2016" name="Nat. Commun.">
        <title>The Gonium pectorale genome demonstrates co-option of cell cycle regulation during the evolution of multicellularity.</title>
        <authorList>
            <person name="Hanschen E.R."/>
            <person name="Marriage T.N."/>
            <person name="Ferris P.J."/>
            <person name="Hamaji T."/>
            <person name="Toyoda A."/>
            <person name="Fujiyama A."/>
            <person name="Neme R."/>
            <person name="Noguchi H."/>
            <person name="Minakuchi Y."/>
            <person name="Suzuki M."/>
            <person name="Kawai-Toyooka H."/>
            <person name="Smith D.R."/>
            <person name="Sparks H."/>
            <person name="Anderson J."/>
            <person name="Bakaric R."/>
            <person name="Luria V."/>
            <person name="Karger A."/>
            <person name="Kirschner M.W."/>
            <person name="Durand P.M."/>
            <person name="Michod R.E."/>
            <person name="Nozaki H."/>
            <person name="Olson B.J."/>
        </authorList>
    </citation>
    <scope>NUCLEOTIDE SEQUENCE [LARGE SCALE GENOMIC DNA]</scope>
    <source>
        <strain evidence="2">NIES-2863</strain>
    </source>
</reference>
<comment type="caution">
    <text evidence="1">The sequence shown here is derived from an EMBL/GenBank/DDBJ whole genome shotgun (WGS) entry which is preliminary data.</text>
</comment>
<name>A0A150H297_GONPE</name>
<dbReference type="AlphaFoldDB" id="A0A150H297"/>
<dbReference type="EMBL" id="LSYV01000002">
    <property type="protein sequence ID" value="KXZ56276.1"/>
    <property type="molecule type" value="Genomic_DNA"/>
</dbReference>
<organism evidence="1 2">
    <name type="scientific">Gonium pectorale</name>
    <name type="common">Green alga</name>
    <dbReference type="NCBI Taxonomy" id="33097"/>
    <lineage>
        <taxon>Eukaryota</taxon>
        <taxon>Viridiplantae</taxon>
        <taxon>Chlorophyta</taxon>
        <taxon>core chlorophytes</taxon>
        <taxon>Chlorophyceae</taxon>
        <taxon>CS clade</taxon>
        <taxon>Chlamydomonadales</taxon>
        <taxon>Volvocaceae</taxon>
        <taxon>Gonium</taxon>
    </lineage>
</organism>
<sequence>MPTKQGLPKFDPLLGKLVSDSIRVAFPLAPGASGTPGVVPQLLPLLGEVLPEGGPGGEPQR</sequence>
<dbReference type="Proteomes" id="UP000075714">
    <property type="component" value="Unassembled WGS sequence"/>
</dbReference>